<organism evidence="2 3">
    <name type="scientific">Piloderma croceum (strain F 1598)</name>
    <dbReference type="NCBI Taxonomy" id="765440"/>
    <lineage>
        <taxon>Eukaryota</taxon>
        <taxon>Fungi</taxon>
        <taxon>Dikarya</taxon>
        <taxon>Basidiomycota</taxon>
        <taxon>Agaricomycotina</taxon>
        <taxon>Agaricomycetes</taxon>
        <taxon>Agaricomycetidae</taxon>
        <taxon>Atheliales</taxon>
        <taxon>Atheliaceae</taxon>
        <taxon>Piloderma</taxon>
    </lineage>
</organism>
<dbReference type="AlphaFoldDB" id="A0A0C3BGZ4"/>
<gene>
    <name evidence="2" type="ORF">PILCRDRAFT_816778</name>
</gene>
<reference evidence="3" key="2">
    <citation type="submission" date="2015-01" db="EMBL/GenBank/DDBJ databases">
        <title>Evolutionary Origins and Diversification of the Mycorrhizal Mutualists.</title>
        <authorList>
            <consortium name="DOE Joint Genome Institute"/>
            <consortium name="Mycorrhizal Genomics Consortium"/>
            <person name="Kohler A."/>
            <person name="Kuo A."/>
            <person name="Nagy L.G."/>
            <person name="Floudas D."/>
            <person name="Copeland A."/>
            <person name="Barry K.W."/>
            <person name="Cichocki N."/>
            <person name="Veneault-Fourrey C."/>
            <person name="LaButti K."/>
            <person name="Lindquist E.A."/>
            <person name="Lipzen A."/>
            <person name="Lundell T."/>
            <person name="Morin E."/>
            <person name="Murat C."/>
            <person name="Riley R."/>
            <person name="Ohm R."/>
            <person name="Sun H."/>
            <person name="Tunlid A."/>
            <person name="Henrissat B."/>
            <person name="Grigoriev I.V."/>
            <person name="Hibbett D.S."/>
            <person name="Martin F."/>
        </authorList>
    </citation>
    <scope>NUCLEOTIDE SEQUENCE [LARGE SCALE GENOMIC DNA]</scope>
    <source>
        <strain evidence="3">F 1598</strain>
    </source>
</reference>
<dbReference type="STRING" id="765440.A0A0C3BGZ4"/>
<evidence type="ECO:0000256" key="1">
    <source>
        <dbReference type="SAM" id="MobiDB-lite"/>
    </source>
</evidence>
<protein>
    <submittedName>
        <fullName evidence="2">Uncharacterized protein</fullName>
    </submittedName>
</protein>
<feature type="region of interest" description="Disordered" evidence="1">
    <location>
        <begin position="1"/>
        <end position="70"/>
    </location>
</feature>
<dbReference type="EMBL" id="KN832984">
    <property type="protein sequence ID" value="KIM85578.1"/>
    <property type="molecule type" value="Genomic_DNA"/>
</dbReference>
<evidence type="ECO:0000313" key="3">
    <source>
        <dbReference type="Proteomes" id="UP000054166"/>
    </source>
</evidence>
<dbReference type="Proteomes" id="UP000054166">
    <property type="component" value="Unassembled WGS sequence"/>
</dbReference>
<sequence>MSLKRPFDDSTPPRARPLPPPQKRYRLQSSDSFSSSPSTATSSSSLATPGGPFSTPYTPPSDSPTNPFGRIRKLALNGSEPLALPRATSFSKHLPLRFQLIRIGGGADAIGEGTYRIVQVPLNYTFRHLHKLLFFLFDDSSSTHSELRPDLQLETGGHLFEVQDSIRMYPTKNPNALSRVGQIRSGHTWAKLSSVRDPFRKRKIRDEDAVEDEGGEGEEDWIWEAEEDFTVGHVWPEGGDLKRGCVYHHTPTTQIHITINTTRIPGRKGVGNKPFVFGAFGSGWAPLGERRLLGLGLRGLGIRGIGVDEEGGEERIESGRWNGHEAFEKFLRRDKKRENLRAQDHRSPSSSPSPSPSSSSNPIIPHPPTHPHPHPTQTPLPQTKLHRLRVQYASRRLERLTKKGLGELGEEVGFEEEVDGDELGEEGEVC</sequence>
<feature type="region of interest" description="Disordered" evidence="1">
    <location>
        <begin position="401"/>
        <end position="430"/>
    </location>
</feature>
<name>A0A0C3BGZ4_PILCF</name>
<keyword evidence="3" id="KW-1185">Reference proteome</keyword>
<feature type="region of interest" description="Disordered" evidence="1">
    <location>
        <begin position="338"/>
        <end position="384"/>
    </location>
</feature>
<feature type="compositionally biased region" description="Basic and acidic residues" evidence="1">
    <location>
        <begin position="338"/>
        <end position="347"/>
    </location>
</feature>
<accession>A0A0C3BGZ4</accession>
<feature type="compositionally biased region" description="Low complexity" evidence="1">
    <location>
        <begin position="29"/>
        <end position="45"/>
    </location>
</feature>
<dbReference type="OrthoDB" id="2940229at2759"/>
<reference evidence="2 3" key="1">
    <citation type="submission" date="2014-04" db="EMBL/GenBank/DDBJ databases">
        <authorList>
            <consortium name="DOE Joint Genome Institute"/>
            <person name="Kuo A."/>
            <person name="Tarkka M."/>
            <person name="Buscot F."/>
            <person name="Kohler A."/>
            <person name="Nagy L.G."/>
            <person name="Floudas D."/>
            <person name="Copeland A."/>
            <person name="Barry K.W."/>
            <person name="Cichocki N."/>
            <person name="Veneault-Fourrey C."/>
            <person name="LaButti K."/>
            <person name="Lindquist E.A."/>
            <person name="Lipzen A."/>
            <person name="Lundell T."/>
            <person name="Morin E."/>
            <person name="Murat C."/>
            <person name="Sun H."/>
            <person name="Tunlid A."/>
            <person name="Henrissat B."/>
            <person name="Grigoriev I.V."/>
            <person name="Hibbett D.S."/>
            <person name="Martin F."/>
            <person name="Nordberg H.P."/>
            <person name="Cantor M.N."/>
            <person name="Hua S.X."/>
        </authorList>
    </citation>
    <scope>NUCLEOTIDE SEQUENCE [LARGE SCALE GENOMIC DNA]</scope>
    <source>
        <strain evidence="2 3">F 1598</strain>
    </source>
</reference>
<feature type="compositionally biased region" description="Low complexity" evidence="1">
    <location>
        <begin position="348"/>
        <end position="363"/>
    </location>
</feature>
<proteinExistence type="predicted"/>
<evidence type="ECO:0000313" key="2">
    <source>
        <dbReference type="EMBL" id="KIM85578.1"/>
    </source>
</evidence>
<feature type="compositionally biased region" description="Acidic residues" evidence="1">
    <location>
        <begin position="408"/>
        <end position="430"/>
    </location>
</feature>
<dbReference type="HOGENOM" id="CLU_019697_0_0_1"/>
<feature type="compositionally biased region" description="Pro residues" evidence="1">
    <location>
        <begin position="364"/>
        <end position="378"/>
    </location>
</feature>
<dbReference type="InParanoid" id="A0A0C3BGZ4"/>